<dbReference type="RefSeq" id="WP_261520865.1">
    <property type="nucleotide sequence ID" value="NZ_JAODNW010000014.1"/>
</dbReference>
<evidence type="ECO:0008006" key="3">
    <source>
        <dbReference type="Google" id="ProtNLM"/>
    </source>
</evidence>
<evidence type="ECO:0000313" key="1">
    <source>
        <dbReference type="EMBL" id="MFC0207665.1"/>
    </source>
</evidence>
<keyword evidence="2" id="KW-1185">Reference proteome</keyword>
<sequence length="249" mass="27712">MTPKAHVARFLTARDPALGDPHGLADDRLRVLWVLAAVREDPELAYMTPSQVADVLCDGEAIHVPRQRAAGILQKERGTVAKKRYQGRIHYRIMKQGLEEVAPASLSSVYVDPEQALSQIRRMEEVLASLKGDLKICDPYIENKTLDFIAECTASSSIKLLTVNVLKETKFRRDLAAYQKEHTKPLEVRVAPNGGLHDRYILHEDGMLLMGTSLNGFAKKQSFLVTLGPDIKAATETAFNKTWASATKF</sequence>
<dbReference type="EMBL" id="JBHLXD010000005">
    <property type="protein sequence ID" value="MFC0207665.1"/>
    <property type="molecule type" value="Genomic_DNA"/>
</dbReference>
<proteinExistence type="predicted"/>
<organism evidence="1 2">
    <name type="scientific">Chelativorans intermedius</name>
    <dbReference type="NCBI Taxonomy" id="515947"/>
    <lineage>
        <taxon>Bacteria</taxon>
        <taxon>Pseudomonadati</taxon>
        <taxon>Pseudomonadota</taxon>
        <taxon>Alphaproteobacteria</taxon>
        <taxon>Hyphomicrobiales</taxon>
        <taxon>Phyllobacteriaceae</taxon>
        <taxon>Chelativorans</taxon>
    </lineage>
</organism>
<dbReference type="Proteomes" id="UP001589755">
    <property type="component" value="Unassembled WGS sequence"/>
</dbReference>
<evidence type="ECO:0000313" key="2">
    <source>
        <dbReference type="Proteomes" id="UP001589755"/>
    </source>
</evidence>
<gene>
    <name evidence="1" type="ORF">ACFFJ2_04535</name>
</gene>
<name>A0ABV6D4U9_9HYPH</name>
<accession>A0ABV6D4U9</accession>
<reference evidence="1 2" key="1">
    <citation type="submission" date="2024-09" db="EMBL/GenBank/DDBJ databases">
        <authorList>
            <person name="Sun Q."/>
            <person name="Mori K."/>
        </authorList>
    </citation>
    <scope>NUCLEOTIDE SEQUENCE [LARGE SCALE GENOMIC DNA]</scope>
    <source>
        <strain evidence="1 2">CCM 8543</strain>
    </source>
</reference>
<protein>
    <recommendedName>
        <fullName evidence="3">Phospholipase D-like domain-containing protein</fullName>
    </recommendedName>
</protein>
<comment type="caution">
    <text evidence="1">The sequence shown here is derived from an EMBL/GenBank/DDBJ whole genome shotgun (WGS) entry which is preliminary data.</text>
</comment>